<evidence type="ECO:0000256" key="4">
    <source>
        <dbReference type="ARBA" id="ARBA00003889"/>
    </source>
</evidence>
<accession>A0A252F382</accession>
<dbReference type="UniPathway" id="UPA00148">
    <property type="reaction ID" value="UER00236"/>
</dbReference>
<evidence type="ECO:0000256" key="8">
    <source>
        <dbReference type="ARBA" id="ARBA00012016"/>
    </source>
</evidence>
<comment type="catalytic activity">
    <reaction evidence="3">
        <text>adenosylcob(III)inamide + GTP = adenosylcob(III)inamide phosphate + GDP + H(+)</text>
        <dbReference type="Rhea" id="RHEA:15765"/>
        <dbReference type="ChEBI" id="CHEBI:2480"/>
        <dbReference type="ChEBI" id="CHEBI:15378"/>
        <dbReference type="ChEBI" id="CHEBI:37565"/>
        <dbReference type="ChEBI" id="CHEBI:58189"/>
        <dbReference type="ChEBI" id="CHEBI:58502"/>
        <dbReference type="EC" id="2.7.1.156"/>
    </reaction>
</comment>
<comment type="similarity">
    <text evidence="7">Belongs to the CobU/CobP family.</text>
</comment>
<comment type="caution">
    <text evidence="18">The sequence shown here is derived from an EMBL/GenBank/DDBJ whole genome shotgun (WGS) entry which is preliminary data.</text>
</comment>
<dbReference type="InterPro" id="IPR027417">
    <property type="entry name" value="P-loop_NTPase"/>
</dbReference>
<evidence type="ECO:0000256" key="12">
    <source>
        <dbReference type="ARBA" id="ARBA00022741"/>
    </source>
</evidence>
<gene>
    <name evidence="18" type="ORF">CBW42_09990</name>
</gene>
<comment type="catalytic activity">
    <reaction evidence="2">
        <text>adenosylcob(III)inamide phosphate + GTP + H(+) = adenosylcob(III)inamide-GDP + diphosphate</text>
        <dbReference type="Rhea" id="RHEA:22712"/>
        <dbReference type="ChEBI" id="CHEBI:15378"/>
        <dbReference type="ChEBI" id="CHEBI:33019"/>
        <dbReference type="ChEBI" id="CHEBI:37565"/>
        <dbReference type="ChEBI" id="CHEBI:58502"/>
        <dbReference type="ChEBI" id="CHEBI:60487"/>
        <dbReference type="EC" id="2.7.7.62"/>
    </reaction>
</comment>
<evidence type="ECO:0000256" key="15">
    <source>
        <dbReference type="ARBA" id="ARBA00023134"/>
    </source>
</evidence>
<dbReference type="Gene3D" id="3.40.50.300">
    <property type="entry name" value="P-loop containing nucleotide triphosphate hydrolases"/>
    <property type="match status" value="1"/>
</dbReference>
<dbReference type="EMBL" id="NHOC01000008">
    <property type="protein sequence ID" value="OUM20060.1"/>
    <property type="molecule type" value="Genomic_DNA"/>
</dbReference>
<dbReference type="GO" id="GO:0005525">
    <property type="term" value="F:GTP binding"/>
    <property type="evidence" value="ECO:0007669"/>
    <property type="project" value="UniProtKB-KW"/>
</dbReference>
<dbReference type="OrthoDB" id="9799422at2"/>
<dbReference type="InterPro" id="IPR003203">
    <property type="entry name" value="CobU/CobP"/>
</dbReference>
<dbReference type="AlphaFoldDB" id="A0A252F382"/>
<keyword evidence="14" id="KW-0067">ATP-binding</keyword>
<evidence type="ECO:0000256" key="11">
    <source>
        <dbReference type="ARBA" id="ARBA00022679"/>
    </source>
</evidence>
<dbReference type="GO" id="GO:0009236">
    <property type="term" value="P:cobalamin biosynthetic process"/>
    <property type="evidence" value="ECO:0007669"/>
    <property type="project" value="UniProtKB-UniPathway"/>
</dbReference>
<keyword evidence="19" id="KW-1185">Reference proteome</keyword>
<evidence type="ECO:0000256" key="5">
    <source>
        <dbReference type="ARBA" id="ARBA00004692"/>
    </source>
</evidence>
<evidence type="ECO:0000256" key="1">
    <source>
        <dbReference type="ARBA" id="ARBA00000312"/>
    </source>
</evidence>
<dbReference type="PANTHER" id="PTHR34848">
    <property type="match status" value="1"/>
</dbReference>
<protein>
    <recommendedName>
        <fullName evidence="16">Adenosylcobinamide kinase</fullName>
        <ecNumber evidence="8">2.7.1.156</ecNumber>
        <ecNumber evidence="9">2.7.7.62</ecNumber>
    </recommendedName>
    <alternativeName>
        <fullName evidence="17">Adenosylcobinamide-phosphate guanylyltransferase</fullName>
    </alternativeName>
</protein>
<evidence type="ECO:0000256" key="13">
    <source>
        <dbReference type="ARBA" id="ARBA00022777"/>
    </source>
</evidence>
<evidence type="ECO:0000256" key="2">
    <source>
        <dbReference type="ARBA" id="ARBA00000711"/>
    </source>
</evidence>
<dbReference type="Pfam" id="PF02283">
    <property type="entry name" value="CobU"/>
    <property type="match status" value="1"/>
</dbReference>
<dbReference type="GO" id="GO:0008820">
    <property type="term" value="F:cobinamide phosphate guanylyltransferase activity"/>
    <property type="evidence" value="ECO:0007669"/>
    <property type="project" value="UniProtKB-EC"/>
</dbReference>
<evidence type="ECO:0000256" key="9">
    <source>
        <dbReference type="ARBA" id="ARBA00012523"/>
    </source>
</evidence>
<evidence type="ECO:0000313" key="18">
    <source>
        <dbReference type="EMBL" id="OUM20060.1"/>
    </source>
</evidence>
<proteinExistence type="inferred from homology"/>
<comment type="function">
    <text evidence="4">Catalyzes ATP-dependent phosphorylation of adenosylcobinamide and addition of GMP to adenosylcobinamide phosphate.</text>
</comment>
<evidence type="ECO:0000256" key="14">
    <source>
        <dbReference type="ARBA" id="ARBA00022840"/>
    </source>
</evidence>
<comment type="pathway">
    <text evidence="5">Cofactor biosynthesis; adenosylcobalamin biosynthesis; adenosylcobalamin from cob(II)yrinate a,c-diamide: step 6/7.</text>
</comment>
<evidence type="ECO:0000256" key="7">
    <source>
        <dbReference type="ARBA" id="ARBA00007490"/>
    </source>
</evidence>
<dbReference type="EC" id="2.7.7.62" evidence="9"/>
<evidence type="ECO:0000313" key="19">
    <source>
        <dbReference type="Proteomes" id="UP000194903"/>
    </source>
</evidence>
<evidence type="ECO:0000256" key="6">
    <source>
        <dbReference type="ARBA" id="ARBA00005159"/>
    </source>
</evidence>
<dbReference type="GO" id="GO:0043752">
    <property type="term" value="F:adenosylcobinamide kinase activity"/>
    <property type="evidence" value="ECO:0007669"/>
    <property type="project" value="UniProtKB-EC"/>
</dbReference>
<name>A0A252F382_9FIRM</name>
<comment type="pathway">
    <text evidence="6">Cofactor biosynthesis; adenosylcobalamin biosynthesis; adenosylcobalamin from cob(II)yrinate a,c-diamide: step 5/7.</text>
</comment>
<dbReference type="RefSeq" id="WP_087020794.1">
    <property type="nucleotide sequence ID" value="NZ_CP178353.1"/>
</dbReference>
<dbReference type="GO" id="GO:0005524">
    <property type="term" value="F:ATP binding"/>
    <property type="evidence" value="ECO:0007669"/>
    <property type="project" value="UniProtKB-KW"/>
</dbReference>
<evidence type="ECO:0000256" key="16">
    <source>
        <dbReference type="ARBA" id="ARBA00029570"/>
    </source>
</evidence>
<dbReference type="Proteomes" id="UP000194903">
    <property type="component" value="Unassembled WGS sequence"/>
</dbReference>
<dbReference type="PANTHER" id="PTHR34848:SF1">
    <property type="entry name" value="BIFUNCTIONAL ADENOSYLCOBALAMIN BIOSYNTHESIS PROTEIN COBU"/>
    <property type="match status" value="1"/>
</dbReference>
<evidence type="ECO:0000256" key="17">
    <source>
        <dbReference type="ARBA" id="ARBA00030571"/>
    </source>
</evidence>
<dbReference type="SUPFAM" id="SSF52540">
    <property type="entry name" value="P-loop containing nucleoside triphosphate hydrolases"/>
    <property type="match status" value="1"/>
</dbReference>
<dbReference type="EC" id="2.7.1.156" evidence="8"/>
<keyword evidence="10" id="KW-0169">Cobalamin biosynthesis</keyword>
<keyword evidence="15" id="KW-0342">GTP-binding</keyword>
<reference evidence="18 19" key="1">
    <citation type="submission" date="2017-05" db="EMBL/GenBank/DDBJ databases">
        <title>Butyricicoccus porcorum sp. nov. a butyrate-producing bacterium from the swine intestinal tract.</title>
        <authorList>
            <person name="Trachsel J."/>
            <person name="Humphrey S."/>
            <person name="Allen H.K."/>
        </authorList>
    </citation>
    <scope>NUCLEOTIDE SEQUENCE [LARGE SCALE GENOMIC DNA]</scope>
    <source>
        <strain evidence="18">BB10</strain>
    </source>
</reference>
<evidence type="ECO:0000256" key="3">
    <source>
        <dbReference type="ARBA" id="ARBA00001522"/>
    </source>
</evidence>
<keyword evidence="11" id="KW-0808">Transferase</keyword>
<evidence type="ECO:0000256" key="10">
    <source>
        <dbReference type="ARBA" id="ARBA00022573"/>
    </source>
</evidence>
<comment type="catalytic activity">
    <reaction evidence="1">
        <text>adenosylcob(III)inamide + ATP = adenosylcob(III)inamide phosphate + ADP + H(+)</text>
        <dbReference type="Rhea" id="RHEA:15769"/>
        <dbReference type="ChEBI" id="CHEBI:2480"/>
        <dbReference type="ChEBI" id="CHEBI:15378"/>
        <dbReference type="ChEBI" id="CHEBI:30616"/>
        <dbReference type="ChEBI" id="CHEBI:58502"/>
        <dbReference type="ChEBI" id="CHEBI:456216"/>
        <dbReference type="EC" id="2.7.1.156"/>
    </reaction>
</comment>
<sequence>MLVLVTGGAASGKSARAEDIVCRLANGRPMLYVAAMEPSGEEAQRRIARHRALRAGKGFDTLEHAKRFDRLRVPAGYEAALFECMSNALANELFSPDGAGENWKNSILSGVDALAEACPHVVLVTNEVFSDGRTYDAGTMAYLRALGQLNLLLAQRADVVVESVCGIPVMRKGSADFE</sequence>
<keyword evidence="13" id="KW-0418">Kinase</keyword>
<keyword evidence="12" id="KW-0547">Nucleotide-binding</keyword>
<organism evidence="18 19">
    <name type="scientific">Butyricicoccus porcorum</name>
    <dbReference type="NCBI Taxonomy" id="1945634"/>
    <lineage>
        <taxon>Bacteria</taxon>
        <taxon>Bacillati</taxon>
        <taxon>Bacillota</taxon>
        <taxon>Clostridia</taxon>
        <taxon>Eubacteriales</taxon>
        <taxon>Butyricicoccaceae</taxon>
        <taxon>Butyricicoccus</taxon>
    </lineage>
</organism>